<keyword evidence="1" id="KW-0645">Protease</keyword>
<proteinExistence type="predicted"/>
<reference evidence="1" key="1">
    <citation type="submission" date="2021-02" db="EMBL/GenBank/DDBJ databases">
        <authorList>
            <consortium name="DOE Joint Genome Institute"/>
            <person name="Ahrendt S."/>
            <person name="Looney B.P."/>
            <person name="Miyauchi S."/>
            <person name="Morin E."/>
            <person name="Drula E."/>
            <person name="Courty P.E."/>
            <person name="Chicoki N."/>
            <person name="Fauchery L."/>
            <person name="Kohler A."/>
            <person name="Kuo A."/>
            <person name="Labutti K."/>
            <person name="Pangilinan J."/>
            <person name="Lipzen A."/>
            <person name="Riley R."/>
            <person name="Andreopoulos W."/>
            <person name="He G."/>
            <person name="Johnson J."/>
            <person name="Barry K.W."/>
            <person name="Grigoriev I.V."/>
            <person name="Nagy L."/>
            <person name="Hibbett D."/>
            <person name="Henrissat B."/>
            <person name="Matheny P.B."/>
            <person name="Labbe J."/>
            <person name="Martin F."/>
        </authorList>
    </citation>
    <scope>NUCLEOTIDE SEQUENCE</scope>
    <source>
        <strain evidence="1">EC-137</strain>
    </source>
</reference>
<accession>A0ACB8QLQ6</accession>
<gene>
    <name evidence="1" type="ORF">K488DRAFT_49183</name>
</gene>
<organism evidence="1 2">
    <name type="scientific">Vararia minispora EC-137</name>
    <dbReference type="NCBI Taxonomy" id="1314806"/>
    <lineage>
        <taxon>Eukaryota</taxon>
        <taxon>Fungi</taxon>
        <taxon>Dikarya</taxon>
        <taxon>Basidiomycota</taxon>
        <taxon>Agaricomycotina</taxon>
        <taxon>Agaricomycetes</taxon>
        <taxon>Russulales</taxon>
        <taxon>Lachnocladiaceae</taxon>
        <taxon>Vararia</taxon>
    </lineage>
</organism>
<protein>
    <submittedName>
        <fullName evidence="1">Serine protease</fullName>
    </submittedName>
</protein>
<dbReference type="EMBL" id="MU273537">
    <property type="protein sequence ID" value="KAI0032756.1"/>
    <property type="molecule type" value="Genomic_DNA"/>
</dbReference>
<keyword evidence="1" id="KW-0378">Hydrolase</keyword>
<comment type="caution">
    <text evidence="1">The sequence shown here is derived from an EMBL/GenBank/DDBJ whole genome shotgun (WGS) entry which is preliminary data.</text>
</comment>
<sequence length="411" mass="41435">MISTVLTAFALLTAPVFGSPVQMLTVQHFAGEISGRHIVTLKSEVEKSAHLSWLESARLTSGSAVTVTNAEWDSSVLHGYAGEFSEDALNALRASPDVESIEEDGIMHTFATVTEHVQSANDVDCLSNAPWGLARLSTNNALTGSATALTYSYQYDSSAGAGVDIYVVDTGISTTHSDFGGRARLGAVFGSSQNVDGNGHGTHVSGTAAGTRWGVAKAASLIAVKVLNDGGSGTVSDIVSGLNFVATSARSSGRPSIATMSLGGSASTALDSAVSSIFSMMHSVHVTVAAGNSATNAANTSPARVATANTIGASSITDAIASFSNFGSVVDLFAPGVSVTSSWIGSSTATNTISGTSMATPHVAGLIAYLIGRNGNSSPAAISTTLKNLAVSGALSGIPSGTANLLARNDI</sequence>
<evidence type="ECO:0000313" key="1">
    <source>
        <dbReference type="EMBL" id="KAI0032756.1"/>
    </source>
</evidence>
<dbReference type="Proteomes" id="UP000814128">
    <property type="component" value="Unassembled WGS sequence"/>
</dbReference>
<reference evidence="1" key="2">
    <citation type="journal article" date="2022" name="New Phytol.">
        <title>Evolutionary transition to the ectomycorrhizal habit in the genomes of a hyperdiverse lineage of mushroom-forming fungi.</title>
        <authorList>
            <person name="Looney B."/>
            <person name="Miyauchi S."/>
            <person name="Morin E."/>
            <person name="Drula E."/>
            <person name="Courty P.E."/>
            <person name="Kohler A."/>
            <person name="Kuo A."/>
            <person name="LaButti K."/>
            <person name="Pangilinan J."/>
            <person name="Lipzen A."/>
            <person name="Riley R."/>
            <person name="Andreopoulos W."/>
            <person name="He G."/>
            <person name="Johnson J."/>
            <person name="Nolan M."/>
            <person name="Tritt A."/>
            <person name="Barry K.W."/>
            <person name="Grigoriev I.V."/>
            <person name="Nagy L.G."/>
            <person name="Hibbett D."/>
            <person name="Henrissat B."/>
            <person name="Matheny P.B."/>
            <person name="Labbe J."/>
            <person name="Martin F.M."/>
        </authorList>
    </citation>
    <scope>NUCLEOTIDE SEQUENCE</scope>
    <source>
        <strain evidence="1">EC-137</strain>
    </source>
</reference>
<name>A0ACB8QLQ6_9AGAM</name>
<keyword evidence="2" id="KW-1185">Reference proteome</keyword>
<evidence type="ECO:0000313" key="2">
    <source>
        <dbReference type="Proteomes" id="UP000814128"/>
    </source>
</evidence>